<dbReference type="PANTHER" id="PTHR31978:SF1">
    <property type="entry name" value="INTRAFLAGELLAR TRANSPORT PROTEIN 20 HOMOLOG"/>
    <property type="match status" value="1"/>
</dbReference>
<dbReference type="EMBL" id="GEDC01022642">
    <property type="protein sequence ID" value="JAS14656.1"/>
    <property type="molecule type" value="Transcribed_RNA"/>
</dbReference>
<proteinExistence type="predicted"/>
<dbReference type="GO" id="GO:0060271">
    <property type="term" value="P:cilium assembly"/>
    <property type="evidence" value="ECO:0007669"/>
    <property type="project" value="TreeGrafter"/>
</dbReference>
<evidence type="ECO:0000256" key="1">
    <source>
        <dbReference type="ARBA" id="ARBA00004138"/>
    </source>
</evidence>
<dbReference type="GO" id="GO:0097730">
    <property type="term" value="C:non-motile cilium"/>
    <property type="evidence" value="ECO:0007669"/>
    <property type="project" value="TreeGrafter"/>
</dbReference>
<dbReference type="Pfam" id="PF14931">
    <property type="entry name" value="IFT20"/>
    <property type="match status" value="1"/>
</dbReference>
<evidence type="ECO:0000313" key="5">
    <source>
        <dbReference type="EMBL" id="JAS14656.1"/>
    </source>
</evidence>
<dbReference type="GO" id="GO:0005737">
    <property type="term" value="C:cytoplasm"/>
    <property type="evidence" value="ECO:0007669"/>
    <property type="project" value="TreeGrafter"/>
</dbReference>
<gene>
    <name evidence="5" type="ORF">g.10354</name>
</gene>
<dbReference type="GO" id="GO:0061512">
    <property type="term" value="P:protein localization to cilium"/>
    <property type="evidence" value="ECO:0007669"/>
    <property type="project" value="TreeGrafter"/>
</dbReference>
<dbReference type="GO" id="GO:0030990">
    <property type="term" value="C:intraciliary transport particle"/>
    <property type="evidence" value="ECO:0007669"/>
    <property type="project" value="TreeGrafter"/>
</dbReference>
<sequence length="130" mass="15160">MSERLNKLGLHFDELNKVRVIEPEAASKSSELRDQCRNFVDNITHFQNIVDGFVAMTDTLAQEVEKEKLKAITTRNLINSMEKQREANEQQYHALIIEKTTELERLRIQLLSLQKTISEQQEVIDNHLLN</sequence>
<evidence type="ECO:0000256" key="4">
    <source>
        <dbReference type="SAM" id="Coils"/>
    </source>
</evidence>
<dbReference type="GO" id="GO:0005813">
    <property type="term" value="C:centrosome"/>
    <property type="evidence" value="ECO:0007669"/>
    <property type="project" value="TreeGrafter"/>
</dbReference>
<feature type="coiled-coil region" evidence="4">
    <location>
        <begin position="78"/>
        <end position="123"/>
    </location>
</feature>
<keyword evidence="3" id="KW-0966">Cell projection</keyword>
<comment type="subcellular location">
    <subcellularLocation>
        <location evidence="1">Cell projection</location>
        <location evidence="1">Cilium</location>
    </subcellularLocation>
</comment>
<dbReference type="GO" id="GO:0097546">
    <property type="term" value="C:ciliary base"/>
    <property type="evidence" value="ECO:0007669"/>
    <property type="project" value="TreeGrafter"/>
</dbReference>
<evidence type="ECO:0000256" key="2">
    <source>
        <dbReference type="ARBA" id="ARBA00023054"/>
    </source>
</evidence>
<keyword evidence="2 4" id="KW-0175">Coiled coil</keyword>
<dbReference type="InterPro" id="IPR028172">
    <property type="entry name" value="FT20"/>
</dbReference>
<evidence type="ECO:0008006" key="6">
    <source>
        <dbReference type="Google" id="ProtNLM"/>
    </source>
</evidence>
<protein>
    <recommendedName>
        <fullName evidence="6">Intraflagellar transport protein 20 homolog</fullName>
    </recommendedName>
</protein>
<dbReference type="AlphaFoldDB" id="A0A1B6CMI0"/>
<organism evidence="5">
    <name type="scientific">Clastoptera arizonana</name>
    <name type="common">Arizona spittle bug</name>
    <dbReference type="NCBI Taxonomy" id="38151"/>
    <lineage>
        <taxon>Eukaryota</taxon>
        <taxon>Metazoa</taxon>
        <taxon>Ecdysozoa</taxon>
        <taxon>Arthropoda</taxon>
        <taxon>Hexapoda</taxon>
        <taxon>Insecta</taxon>
        <taxon>Pterygota</taxon>
        <taxon>Neoptera</taxon>
        <taxon>Paraneoptera</taxon>
        <taxon>Hemiptera</taxon>
        <taxon>Auchenorrhyncha</taxon>
        <taxon>Cercopoidea</taxon>
        <taxon>Clastopteridae</taxon>
        <taxon>Clastoptera</taxon>
    </lineage>
</organism>
<accession>A0A1B6CMI0</accession>
<reference evidence="5" key="1">
    <citation type="submission" date="2015-12" db="EMBL/GenBank/DDBJ databases">
        <title>De novo transcriptome assembly of four potential Pierce s Disease insect vectors from Arizona vineyards.</title>
        <authorList>
            <person name="Tassone E.E."/>
        </authorList>
    </citation>
    <scope>NUCLEOTIDE SEQUENCE</scope>
</reference>
<dbReference type="PANTHER" id="PTHR31978">
    <property type="entry name" value="INTRAFLAGELLAR TRANSPORT PROTEIN 20 HOMOLOG"/>
    <property type="match status" value="1"/>
</dbReference>
<evidence type="ECO:0000256" key="3">
    <source>
        <dbReference type="ARBA" id="ARBA00023273"/>
    </source>
</evidence>
<dbReference type="GO" id="GO:0036064">
    <property type="term" value="C:ciliary basal body"/>
    <property type="evidence" value="ECO:0007669"/>
    <property type="project" value="TreeGrafter"/>
</dbReference>
<name>A0A1B6CMI0_9HEMI</name>